<dbReference type="SUPFAM" id="SSF50249">
    <property type="entry name" value="Nucleic acid-binding proteins"/>
    <property type="match status" value="1"/>
</dbReference>
<dbReference type="Gene3D" id="2.40.50.140">
    <property type="entry name" value="Nucleic acid-binding proteins"/>
    <property type="match status" value="1"/>
</dbReference>
<gene>
    <name evidence="4" type="ORF">EV139_0895</name>
</gene>
<organism evidence="4 5">
    <name type="scientific">Leucobacter luti</name>
    <dbReference type="NCBI Taxonomy" id="340320"/>
    <lineage>
        <taxon>Bacteria</taxon>
        <taxon>Bacillati</taxon>
        <taxon>Actinomycetota</taxon>
        <taxon>Actinomycetes</taxon>
        <taxon>Micrococcales</taxon>
        <taxon>Microbacteriaceae</taxon>
        <taxon>Leucobacter</taxon>
    </lineage>
</organism>
<dbReference type="AlphaFoldDB" id="A0A4Q7U2V6"/>
<accession>A0A4Q7U2V6</accession>
<sequence>MSELNVDVEGFIATDPVQGTTQAGKPYLQVSVAHNERRKNQQSGQWENAKDQAGNDIVSWIRATFWEDEATAFASQLSKGTLVTLRGRGRVVAYIDKGGEARGQLEVLWPKCAVVLRKPAQGHQVGFGGGSPQGQSEWAQPPVNTPQTGAQGFGGFDDEQPF</sequence>
<dbReference type="EMBL" id="SHKI01000003">
    <property type="protein sequence ID" value="RZT66768.1"/>
    <property type="molecule type" value="Genomic_DNA"/>
</dbReference>
<evidence type="ECO:0000256" key="3">
    <source>
        <dbReference type="SAM" id="MobiDB-lite"/>
    </source>
</evidence>
<evidence type="ECO:0000256" key="1">
    <source>
        <dbReference type="ARBA" id="ARBA00023125"/>
    </source>
</evidence>
<evidence type="ECO:0000313" key="5">
    <source>
        <dbReference type="Proteomes" id="UP000291832"/>
    </source>
</evidence>
<evidence type="ECO:0000313" key="4">
    <source>
        <dbReference type="EMBL" id="RZT66768.1"/>
    </source>
</evidence>
<dbReference type="InterPro" id="IPR012340">
    <property type="entry name" value="NA-bd_OB-fold"/>
</dbReference>
<dbReference type="RefSeq" id="WP_130453116.1">
    <property type="nucleotide sequence ID" value="NZ_QYAG01000001.1"/>
</dbReference>
<keyword evidence="1 2" id="KW-0238">DNA-binding</keyword>
<dbReference type="CDD" id="cd04496">
    <property type="entry name" value="SSB_OBF"/>
    <property type="match status" value="1"/>
</dbReference>
<dbReference type="Proteomes" id="UP000291832">
    <property type="component" value="Unassembled WGS sequence"/>
</dbReference>
<feature type="region of interest" description="Disordered" evidence="3">
    <location>
        <begin position="124"/>
        <end position="162"/>
    </location>
</feature>
<dbReference type="GO" id="GO:0003697">
    <property type="term" value="F:single-stranded DNA binding"/>
    <property type="evidence" value="ECO:0007669"/>
    <property type="project" value="InterPro"/>
</dbReference>
<dbReference type="InterPro" id="IPR000424">
    <property type="entry name" value="Primosome_PriB/ssb"/>
</dbReference>
<proteinExistence type="predicted"/>
<protein>
    <submittedName>
        <fullName evidence="4">Single-strand binding protein</fullName>
    </submittedName>
</protein>
<keyword evidence="5" id="KW-1185">Reference proteome</keyword>
<evidence type="ECO:0000256" key="2">
    <source>
        <dbReference type="PROSITE-ProRule" id="PRU00252"/>
    </source>
</evidence>
<name>A0A4Q7U2V6_9MICO</name>
<dbReference type="Pfam" id="PF00436">
    <property type="entry name" value="SSB"/>
    <property type="match status" value="1"/>
</dbReference>
<comment type="caution">
    <text evidence="4">The sequence shown here is derived from an EMBL/GenBank/DDBJ whole genome shotgun (WGS) entry which is preliminary data.</text>
</comment>
<dbReference type="PROSITE" id="PS50935">
    <property type="entry name" value="SSB"/>
    <property type="match status" value="1"/>
</dbReference>
<reference evidence="4 5" key="1">
    <citation type="journal article" date="2015" name="Stand. Genomic Sci.">
        <title>Genomic Encyclopedia of Bacterial and Archaeal Type Strains, Phase III: the genomes of soil and plant-associated and newly described type strains.</title>
        <authorList>
            <person name="Whitman W.B."/>
            <person name="Woyke T."/>
            <person name="Klenk H.P."/>
            <person name="Zhou Y."/>
            <person name="Lilburn T.G."/>
            <person name="Beck B.J."/>
            <person name="De Vos P."/>
            <person name="Vandamme P."/>
            <person name="Eisen J.A."/>
            <person name="Garrity G."/>
            <person name="Hugenholtz P."/>
            <person name="Kyrpides N.C."/>
        </authorList>
    </citation>
    <scope>NUCLEOTIDE SEQUENCE [LARGE SCALE GENOMIC DNA]</scope>
    <source>
        <strain evidence="4 5">RF6</strain>
    </source>
</reference>
<dbReference type="OrthoDB" id="4427276at2"/>